<organism evidence="2 3">
    <name type="scientific">Hymenoscyphus albidus</name>
    <dbReference type="NCBI Taxonomy" id="595503"/>
    <lineage>
        <taxon>Eukaryota</taxon>
        <taxon>Fungi</taxon>
        <taxon>Dikarya</taxon>
        <taxon>Ascomycota</taxon>
        <taxon>Pezizomycotina</taxon>
        <taxon>Leotiomycetes</taxon>
        <taxon>Helotiales</taxon>
        <taxon>Helotiaceae</taxon>
        <taxon>Hymenoscyphus</taxon>
    </lineage>
</organism>
<proteinExistence type="predicted"/>
<sequence>MGHIEKPHYDFLPVQPFFTSHEIDRDLDATCPSNPYRNKTIDILITTYKRVSRTTPKKTMALSPEAYISLTIGIAGLVLTVLGIRGRYSGFSLNIGLKSTNTRRARVSFLPIGYGPGWNVVLMPPPKAYLPRSKMED</sequence>
<keyword evidence="1" id="KW-1133">Transmembrane helix</keyword>
<accession>A0A9N9LQA6</accession>
<evidence type="ECO:0000313" key="2">
    <source>
        <dbReference type="EMBL" id="CAG8977412.1"/>
    </source>
</evidence>
<dbReference type="AlphaFoldDB" id="A0A9N9LQA6"/>
<evidence type="ECO:0000256" key="1">
    <source>
        <dbReference type="SAM" id="Phobius"/>
    </source>
</evidence>
<protein>
    <submittedName>
        <fullName evidence="2">Uncharacterized protein</fullName>
    </submittedName>
</protein>
<keyword evidence="1" id="KW-0472">Membrane</keyword>
<keyword evidence="3" id="KW-1185">Reference proteome</keyword>
<gene>
    <name evidence="2" type="ORF">HYALB_00007042</name>
</gene>
<dbReference type="Proteomes" id="UP000701801">
    <property type="component" value="Unassembled WGS sequence"/>
</dbReference>
<feature type="transmembrane region" description="Helical" evidence="1">
    <location>
        <begin position="66"/>
        <end position="84"/>
    </location>
</feature>
<name>A0A9N9LQA6_9HELO</name>
<evidence type="ECO:0000313" key="3">
    <source>
        <dbReference type="Proteomes" id="UP000701801"/>
    </source>
</evidence>
<reference evidence="2" key="1">
    <citation type="submission" date="2021-07" db="EMBL/GenBank/DDBJ databases">
        <authorList>
            <person name="Durling M."/>
        </authorList>
    </citation>
    <scope>NUCLEOTIDE SEQUENCE</scope>
</reference>
<keyword evidence="1" id="KW-0812">Transmembrane</keyword>
<comment type="caution">
    <text evidence="2">The sequence shown here is derived from an EMBL/GenBank/DDBJ whole genome shotgun (WGS) entry which is preliminary data.</text>
</comment>
<dbReference type="EMBL" id="CAJVRM010000217">
    <property type="protein sequence ID" value="CAG8977412.1"/>
    <property type="molecule type" value="Genomic_DNA"/>
</dbReference>